<gene>
    <name evidence="6" type="primary">pyrE</name>
    <name evidence="9" type="ordered locus">Spirs_1434</name>
</gene>
<comment type="caution">
    <text evidence="6">Lacks conserved residue(s) required for the propagation of feature annotation.</text>
</comment>
<dbReference type="PANTHER" id="PTHR19278">
    <property type="entry name" value="OROTATE PHOSPHORIBOSYLTRANSFERASE"/>
    <property type="match status" value="1"/>
</dbReference>
<dbReference type="HAMAP" id="MF_01208">
    <property type="entry name" value="PyrE"/>
    <property type="match status" value="1"/>
</dbReference>
<comment type="similarity">
    <text evidence="6">Belongs to the purine/pyrimidine phosphoribosyltransferase family. PyrE subfamily.</text>
</comment>
<evidence type="ECO:0000313" key="9">
    <source>
        <dbReference type="EMBL" id="ADK80561.1"/>
    </source>
</evidence>
<comment type="catalytic activity">
    <reaction evidence="6">
        <text>orotidine 5'-phosphate + diphosphate = orotate + 5-phospho-alpha-D-ribose 1-diphosphate</text>
        <dbReference type="Rhea" id="RHEA:10380"/>
        <dbReference type="ChEBI" id="CHEBI:30839"/>
        <dbReference type="ChEBI" id="CHEBI:33019"/>
        <dbReference type="ChEBI" id="CHEBI:57538"/>
        <dbReference type="ChEBI" id="CHEBI:58017"/>
        <dbReference type="EC" id="2.4.2.10"/>
    </reaction>
</comment>
<evidence type="ECO:0000256" key="6">
    <source>
        <dbReference type="HAMAP-Rule" id="MF_01208"/>
    </source>
</evidence>
<sequence length="231" mass="25244">MNSRHKAHEYAVALAEASLTIGAIRLSPEKPFLWASGYHMPIYNDNRMLLSSWESRNLVASAFRLMLEEEDGFDIIAGTATAGIPHATTLADLLRLPLVYVRSSSKGHGMGNRIEGIASPDDLAAKRLVLVEDLISTGGSSIAALNALRECGAEVPLCLAIFSYGLDKAADAFSTLDPACRCHPILDYNTLIDVARRRGDIDSEEEKQLRSWRSDPFGWGEKNGFPPKKGE</sequence>
<feature type="binding site" evidence="6">
    <location>
        <position position="136"/>
    </location>
    <ligand>
        <name>orotate</name>
        <dbReference type="ChEBI" id="CHEBI:30839"/>
    </ligand>
</feature>
<dbReference type="AlphaFoldDB" id="E1R526"/>
<feature type="compositionally biased region" description="Basic and acidic residues" evidence="7">
    <location>
        <begin position="201"/>
        <end position="213"/>
    </location>
</feature>
<evidence type="ECO:0000256" key="3">
    <source>
        <dbReference type="ARBA" id="ARBA00022676"/>
    </source>
</evidence>
<dbReference type="OrthoDB" id="9806203at2"/>
<dbReference type="GO" id="GO:0019856">
    <property type="term" value="P:pyrimidine nucleobase biosynthetic process"/>
    <property type="evidence" value="ECO:0007669"/>
    <property type="project" value="TreeGrafter"/>
</dbReference>
<reference evidence="9 10" key="1">
    <citation type="journal article" date="2010" name="Stand. Genomic Sci.">
        <title>Complete genome sequence of Spirochaeta smaragdinae type strain (SEBR 4228).</title>
        <authorList>
            <person name="Mavromatis K."/>
            <person name="Yasawong M."/>
            <person name="Chertkov O."/>
            <person name="Lapidus A."/>
            <person name="Lucas S."/>
            <person name="Nolan M."/>
            <person name="Del Rio T.G."/>
            <person name="Tice H."/>
            <person name="Cheng J.F."/>
            <person name="Pitluck S."/>
            <person name="Liolios K."/>
            <person name="Ivanova N."/>
            <person name="Tapia R."/>
            <person name="Han C."/>
            <person name="Bruce D."/>
            <person name="Goodwin L."/>
            <person name="Pati A."/>
            <person name="Chen A."/>
            <person name="Palaniappan K."/>
            <person name="Land M."/>
            <person name="Hauser L."/>
            <person name="Chang Y.J."/>
            <person name="Jeffries C.D."/>
            <person name="Detter J.C."/>
            <person name="Rohde M."/>
            <person name="Brambilla E."/>
            <person name="Spring S."/>
            <person name="Goker M."/>
            <person name="Sikorski J."/>
            <person name="Woyke T."/>
            <person name="Bristow J."/>
            <person name="Eisen J.A."/>
            <person name="Markowitz V."/>
            <person name="Hugenholtz P."/>
            <person name="Klenk H.P."/>
            <person name="Kyrpides N.C."/>
        </authorList>
    </citation>
    <scope>NUCLEOTIDE SEQUENCE [LARGE SCALE GENOMIC DNA]</scope>
    <source>
        <strain evidence="10">DSM 11293 / JCM 15392 / SEBR 4228</strain>
    </source>
</reference>
<dbReference type="EC" id="2.4.2.10" evidence="2 6"/>
<dbReference type="Gene3D" id="3.40.50.2020">
    <property type="match status" value="1"/>
</dbReference>
<dbReference type="HOGENOM" id="CLU_074878_1_1_12"/>
<keyword evidence="6" id="KW-0460">Magnesium</keyword>
<evidence type="ECO:0000256" key="5">
    <source>
        <dbReference type="ARBA" id="ARBA00022975"/>
    </source>
</evidence>
<dbReference type="InterPro" id="IPR029057">
    <property type="entry name" value="PRTase-like"/>
</dbReference>
<evidence type="ECO:0000256" key="7">
    <source>
        <dbReference type="SAM" id="MobiDB-lite"/>
    </source>
</evidence>
<comment type="cofactor">
    <cofactor evidence="6">
        <name>Mg(2+)</name>
        <dbReference type="ChEBI" id="CHEBI:18420"/>
    </cofactor>
</comment>
<feature type="binding site" evidence="6">
    <location>
        <position position="106"/>
    </location>
    <ligand>
        <name>5-phospho-alpha-D-ribose 1-diphosphate</name>
        <dbReference type="ChEBI" id="CHEBI:58017"/>
        <note>ligand shared between dimeric partners</note>
    </ligand>
</feature>
<evidence type="ECO:0000259" key="8">
    <source>
        <dbReference type="Pfam" id="PF00156"/>
    </source>
</evidence>
<comment type="function">
    <text evidence="6">Catalyzes the transfer of a ribosyl phosphate group from 5-phosphoribose 1-diphosphate to orotate, leading to the formation of orotidine monophosphate (OMP).</text>
</comment>
<keyword evidence="3 6" id="KW-0328">Glycosyltransferase</keyword>
<evidence type="ECO:0000313" key="10">
    <source>
        <dbReference type="Proteomes" id="UP000002318"/>
    </source>
</evidence>
<feature type="binding site" evidence="6">
    <location>
        <position position="108"/>
    </location>
    <ligand>
        <name>5-phospho-alpha-D-ribose 1-diphosphate</name>
        <dbReference type="ChEBI" id="CHEBI:58017"/>
        <note>ligand shared between dimeric partners</note>
    </ligand>
</feature>
<feature type="binding site" evidence="6">
    <location>
        <position position="102"/>
    </location>
    <ligand>
        <name>5-phospho-alpha-D-ribose 1-diphosphate</name>
        <dbReference type="ChEBI" id="CHEBI:58017"/>
        <note>ligand shared between dimeric partners</note>
    </ligand>
</feature>
<dbReference type="InterPro" id="IPR023031">
    <property type="entry name" value="OPRT"/>
</dbReference>
<dbReference type="RefSeq" id="WP_013254025.1">
    <property type="nucleotide sequence ID" value="NC_014364.1"/>
</dbReference>
<accession>E1R526</accession>
<evidence type="ECO:0000256" key="2">
    <source>
        <dbReference type="ARBA" id="ARBA00011971"/>
    </source>
</evidence>
<dbReference type="STRING" id="573413.Spirs_1434"/>
<keyword evidence="10" id="KW-1185">Reference proteome</keyword>
<dbReference type="Pfam" id="PF00156">
    <property type="entry name" value="Pribosyltran"/>
    <property type="match status" value="1"/>
</dbReference>
<name>E1R526_SEDSS</name>
<dbReference type="GO" id="GO:0004588">
    <property type="term" value="F:orotate phosphoribosyltransferase activity"/>
    <property type="evidence" value="ECO:0007669"/>
    <property type="project" value="UniProtKB-UniRule"/>
</dbReference>
<dbReference type="KEGG" id="ssm:Spirs_1434"/>
<dbReference type="EMBL" id="CP002116">
    <property type="protein sequence ID" value="ADK80561.1"/>
    <property type="molecule type" value="Genomic_DNA"/>
</dbReference>
<organism evidence="9 10">
    <name type="scientific">Sediminispirochaeta smaragdinae (strain DSM 11293 / JCM 15392 / SEBR 4228)</name>
    <name type="common">Spirochaeta smaragdinae</name>
    <dbReference type="NCBI Taxonomy" id="573413"/>
    <lineage>
        <taxon>Bacteria</taxon>
        <taxon>Pseudomonadati</taxon>
        <taxon>Spirochaetota</taxon>
        <taxon>Spirochaetia</taxon>
        <taxon>Spirochaetales</taxon>
        <taxon>Spirochaetaceae</taxon>
        <taxon>Sediminispirochaeta</taxon>
    </lineage>
</organism>
<dbReference type="UniPathway" id="UPA00070">
    <property type="reaction ID" value="UER00119"/>
</dbReference>
<dbReference type="GO" id="GO:0044205">
    <property type="term" value="P:'de novo' UMP biosynthetic process"/>
    <property type="evidence" value="ECO:0007669"/>
    <property type="project" value="UniProtKB-UniRule"/>
</dbReference>
<feature type="region of interest" description="Disordered" evidence="7">
    <location>
        <begin position="201"/>
        <end position="231"/>
    </location>
</feature>
<dbReference type="Proteomes" id="UP000002318">
    <property type="component" value="Chromosome"/>
</dbReference>
<feature type="binding site" description="in other chain" evidence="6">
    <location>
        <begin position="132"/>
        <end position="140"/>
    </location>
    <ligand>
        <name>5-phospho-alpha-D-ribose 1-diphosphate</name>
        <dbReference type="ChEBI" id="CHEBI:58017"/>
        <note>ligand shared between dimeric partners</note>
    </ligand>
</feature>
<protein>
    <recommendedName>
        <fullName evidence="2 6">Orotate phosphoribosyltransferase</fullName>
        <shortName evidence="6">OPRT</shortName>
        <shortName evidence="6">OPRTase</shortName>
        <ecNumber evidence="2 6">2.4.2.10</ecNumber>
    </recommendedName>
</protein>
<evidence type="ECO:0000256" key="1">
    <source>
        <dbReference type="ARBA" id="ARBA00004889"/>
    </source>
</evidence>
<dbReference type="GO" id="GO:0000287">
    <property type="term" value="F:magnesium ion binding"/>
    <property type="evidence" value="ECO:0007669"/>
    <property type="project" value="UniProtKB-UniRule"/>
</dbReference>
<keyword evidence="5 6" id="KW-0665">Pyrimidine biosynthesis</keyword>
<dbReference type="eggNOG" id="COG0461">
    <property type="taxonomic scope" value="Bacteria"/>
</dbReference>
<dbReference type="PANTHER" id="PTHR19278:SF9">
    <property type="entry name" value="URIDINE 5'-MONOPHOSPHATE SYNTHASE"/>
    <property type="match status" value="1"/>
</dbReference>
<dbReference type="CDD" id="cd06223">
    <property type="entry name" value="PRTases_typeI"/>
    <property type="match status" value="1"/>
</dbReference>
<comment type="subunit">
    <text evidence="6">Homodimer.</text>
</comment>
<feature type="domain" description="Phosphoribosyltransferase" evidence="8">
    <location>
        <begin position="70"/>
        <end position="161"/>
    </location>
</feature>
<evidence type="ECO:0000256" key="4">
    <source>
        <dbReference type="ARBA" id="ARBA00022679"/>
    </source>
</evidence>
<dbReference type="SUPFAM" id="SSF53271">
    <property type="entry name" value="PRTase-like"/>
    <property type="match status" value="1"/>
</dbReference>
<proteinExistence type="inferred from homology"/>
<comment type="pathway">
    <text evidence="1 6">Pyrimidine metabolism; UMP biosynthesis via de novo pathway; UMP from orotate: step 1/2.</text>
</comment>
<dbReference type="InterPro" id="IPR000836">
    <property type="entry name" value="PRTase_dom"/>
</dbReference>
<keyword evidence="4 6" id="KW-0808">Transferase</keyword>